<dbReference type="PANTHER" id="PTHR16932:SF18">
    <property type="entry name" value="INTERFERON, ALPHA-INDUCIBLE PROTEIN 27-LIKE 2"/>
    <property type="match status" value="1"/>
</dbReference>
<evidence type="ECO:0000313" key="8">
    <source>
        <dbReference type="EMBL" id="VDI50078.1"/>
    </source>
</evidence>
<organism evidence="8 9">
    <name type="scientific">Mytilus galloprovincialis</name>
    <name type="common">Mediterranean mussel</name>
    <dbReference type="NCBI Taxonomy" id="29158"/>
    <lineage>
        <taxon>Eukaryota</taxon>
        <taxon>Metazoa</taxon>
        <taxon>Spiralia</taxon>
        <taxon>Lophotrochozoa</taxon>
        <taxon>Mollusca</taxon>
        <taxon>Bivalvia</taxon>
        <taxon>Autobranchia</taxon>
        <taxon>Pteriomorphia</taxon>
        <taxon>Mytilida</taxon>
        <taxon>Mytiloidea</taxon>
        <taxon>Mytilidae</taxon>
        <taxon>Mytilinae</taxon>
        <taxon>Mytilus</taxon>
    </lineage>
</organism>
<keyword evidence="9" id="KW-1185">Reference proteome</keyword>
<feature type="chain" id="PRO_5032714603" evidence="7">
    <location>
        <begin position="25"/>
        <end position="116"/>
    </location>
</feature>
<evidence type="ECO:0000256" key="5">
    <source>
        <dbReference type="ARBA" id="ARBA00023136"/>
    </source>
</evidence>
<protein>
    <submittedName>
        <fullName evidence="8">Uncharacterized protein</fullName>
    </submittedName>
</protein>
<dbReference type="OrthoDB" id="440424at2759"/>
<evidence type="ECO:0000256" key="3">
    <source>
        <dbReference type="ARBA" id="ARBA00022692"/>
    </source>
</evidence>
<evidence type="ECO:0000256" key="6">
    <source>
        <dbReference type="SAM" id="Phobius"/>
    </source>
</evidence>
<evidence type="ECO:0000313" key="9">
    <source>
        <dbReference type="Proteomes" id="UP000596742"/>
    </source>
</evidence>
<name>A0A8B6FH31_MYTGA</name>
<reference evidence="8" key="1">
    <citation type="submission" date="2018-11" db="EMBL/GenBank/DDBJ databases">
        <authorList>
            <person name="Alioto T."/>
            <person name="Alioto T."/>
        </authorList>
    </citation>
    <scope>NUCLEOTIDE SEQUENCE</scope>
</reference>
<evidence type="ECO:0000256" key="7">
    <source>
        <dbReference type="SAM" id="SignalP"/>
    </source>
</evidence>
<keyword evidence="7" id="KW-0732">Signal</keyword>
<dbReference type="GO" id="GO:0016020">
    <property type="term" value="C:membrane"/>
    <property type="evidence" value="ECO:0007669"/>
    <property type="project" value="UniProtKB-SubCell"/>
</dbReference>
<dbReference type="Pfam" id="PF06140">
    <property type="entry name" value="Ifi-6-16"/>
    <property type="match status" value="1"/>
</dbReference>
<gene>
    <name evidence="8" type="ORF">MGAL_10B064047</name>
</gene>
<comment type="similarity">
    <text evidence="2">Belongs to the IFI6/IFI27 family.</text>
</comment>
<evidence type="ECO:0000256" key="4">
    <source>
        <dbReference type="ARBA" id="ARBA00022989"/>
    </source>
</evidence>
<feature type="signal peptide" evidence="7">
    <location>
        <begin position="1"/>
        <end position="24"/>
    </location>
</feature>
<keyword evidence="3 6" id="KW-0812">Transmembrane</keyword>
<feature type="transmembrane region" description="Helical" evidence="6">
    <location>
        <begin position="34"/>
        <end position="53"/>
    </location>
</feature>
<dbReference type="InterPro" id="IPR009311">
    <property type="entry name" value="IFI6/IFI27-like"/>
</dbReference>
<accession>A0A8B6FH31</accession>
<keyword evidence="5 6" id="KW-0472">Membrane</keyword>
<dbReference type="EMBL" id="UYJE01006909">
    <property type="protein sequence ID" value="VDI50078.1"/>
    <property type="molecule type" value="Genomic_DNA"/>
</dbReference>
<comment type="subcellular location">
    <subcellularLocation>
        <location evidence="1">Membrane</location>
        <topology evidence="1">Multi-pass membrane protein</topology>
    </subcellularLocation>
</comment>
<dbReference type="Gene3D" id="6.10.110.10">
    <property type="match status" value="1"/>
</dbReference>
<dbReference type="Proteomes" id="UP000596742">
    <property type="component" value="Unassembled WGS sequence"/>
</dbReference>
<dbReference type="PANTHER" id="PTHR16932">
    <property type="entry name" value="INTERFERON ALPHA-INDUCIBLE PROTEIN 27"/>
    <property type="match status" value="1"/>
</dbReference>
<comment type="caution">
    <text evidence="8">The sequence shown here is derived from an EMBL/GenBank/DDBJ whole genome shotgun (WGS) entry which is preliminary data.</text>
</comment>
<evidence type="ECO:0000256" key="2">
    <source>
        <dbReference type="ARBA" id="ARBA00007262"/>
    </source>
</evidence>
<evidence type="ECO:0000256" key="1">
    <source>
        <dbReference type="ARBA" id="ARBA00004141"/>
    </source>
</evidence>
<proteinExistence type="inferred from homology"/>
<dbReference type="InterPro" id="IPR038213">
    <property type="entry name" value="IFI6/IFI27-like_sf"/>
</dbReference>
<feature type="transmembrane region" description="Helical" evidence="6">
    <location>
        <begin position="65"/>
        <end position="84"/>
    </location>
</feature>
<sequence>MMHNEKYVLLFVVLLLILPSGVRGGPICYVSCLASVGATALFGTAAILPAIGFTSSGITAGSWAATWMASFAGAVPAGSLFATFQSAGMTGATAKLATGATGSAAAICAAICAPLP</sequence>
<keyword evidence="4 6" id="KW-1133">Transmembrane helix</keyword>
<dbReference type="AlphaFoldDB" id="A0A8B6FH31"/>